<evidence type="ECO:0000313" key="2">
    <source>
        <dbReference type="Proteomes" id="UP000001025"/>
    </source>
</evidence>
<evidence type="ECO:0000313" key="1">
    <source>
        <dbReference type="EMBL" id="CAD72562.1"/>
    </source>
</evidence>
<proteinExistence type="predicted"/>
<dbReference type="InParanoid" id="Q7UW09"/>
<keyword evidence="2" id="KW-1185">Reference proteome</keyword>
<protein>
    <submittedName>
        <fullName evidence="1">Uncharacterized protein</fullName>
    </submittedName>
</protein>
<reference evidence="1 2" key="1">
    <citation type="journal article" date="2003" name="Proc. Natl. Acad. Sci. U.S.A.">
        <title>Complete genome sequence of the marine planctomycete Pirellula sp. strain 1.</title>
        <authorList>
            <person name="Gloeckner F.O."/>
            <person name="Kube M."/>
            <person name="Bauer M."/>
            <person name="Teeling H."/>
            <person name="Lombardot T."/>
            <person name="Ludwig W."/>
            <person name="Gade D."/>
            <person name="Beck A."/>
            <person name="Borzym K."/>
            <person name="Heitmann K."/>
            <person name="Rabus R."/>
            <person name="Schlesner H."/>
            <person name="Amann R."/>
            <person name="Reinhardt R."/>
        </authorList>
    </citation>
    <scope>NUCLEOTIDE SEQUENCE [LARGE SCALE GENOMIC DNA]</scope>
    <source>
        <strain evidence="2">DSM 10527 / NCIMB 13988 / SH1</strain>
    </source>
</reference>
<name>Q7UW09_RHOBA</name>
<dbReference type="HOGENOM" id="CLU_2619658_0_0_0"/>
<dbReference type="Proteomes" id="UP000001025">
    <property type="component" value="Chromosome"/>
</dbReference>
<dbReference type="EMBL" id="BX294136">
    <property type="protein sequence ID" value="CAD72562.1"/>
    <property type="molecule type" value="Genomic_DNA"/>
</dbReference>
<dbReference type="KEGG" id="rba:RB2336"/>
<dbReference type="EnsemblBacteria" id="CAD72562">
    <property type="protein sequence ID" value="CAD72562"/>
    <property type="gene ID" value="RB2336"/>
</dbReference>
<accession>Q7UW09</accession>
<sequence length="78" mass="9066">MVLVLVNLLAHMHQLDRRASSSLRWNVPRWKWAWQRYLGSLIPRPALLVYCNHHYVRECGTWCILSCQAEATSLVGSC</sequence>
<dbReference type="AlphaFoldDB" id="Q7UW09"/>
<organism evidence="1 2">
    <name type="scientific">Rhodopirellula baltica (strain DSM 10527 / NCIMB 13988 / SH1)</name>
    <dbReference type="NCBI Taxonomy" id="243090"/>
    <lineage>
        <taxon>Bacteria</taxon>
        <taxon>Pseudomonadati</taxon>
        <taxon>Planctomycetota</taxon>
        <taxon>Planctomycetia</taxon>
        <taxon>Pirellulales</taxon>
        <taxon>Pirellulaceae</taxon>
        <taxon>Rhodopirellula</taxon>
    </lineage>
</organism>
<gene>
    <name evidence="1" type="ordered locus">RB2336</name>
</gene>